<organism evidence="1 2">
    <name type="scientific">Hyalomma asiaticum</name>
    <name type="common">Tick</name>
    <dbReference type="NCBI Taxonomy" id="266040"/>
    <lineage>
        <taxon>Eukaryota</taxon>
        <taxon>Metazoa</taxon>
        <taxon>Ecdysozoa</taxon>
        <taxon>Arthropoda</taxon>
        <taxon>Chelicerata</taxon>
        <taxon>Arachnida</taxon>
        <taxon>Acari</taxon>
        <taxon>Parasitiformes</taxon>
        <taxon>Ixodida</taxon>
        <taxon>Ixodoidea</taxon>
        <taxon>Ixodidae</taxon>
        <taxon>Hyalomminae</taxon>
        <taxon>Hyalomma</taxon>
    </lineage>
</organism>
<sequence>MLPPMKKRNFIMLEDKAAIITEVEKGKKKLNITDEFGVACSSRSTIIKNKASILAALETVRVQKKKKT</sequence>
<keyword evidence="2" id="KW-1185">Reference proteome</keyword>
<evidence type="ECO:0000313" key="2">
    <source>
        <dbReference type="Proteomes" id="UP000821845"/>
    </source>
</evidence>
<gene>
    <name evidence="1" type="ORF">HPB50_020817</name>
</gene>
<evidence type="ECO:0000313" key="1">
    <source>
        <dbReference type="EMBL" id="KAH6930910.1"/>
    </source>
</evidence>
<accession>A0ACB7S860</accession>
<reference evidence="1" key="1">
    <citation type="submission" date="2020-05" db="EMBL/GenBank/DDBJ databases">
        <title>Large-scale comparative analyses of tick genomes elucidate their genetic diversity and vector capacities.</title>
        <authorList>
            <person name="Jia N."/>
            <person name="Wang J."/>
            <person name="Shi W."/>
            <person name="Du L."/>
            <person name="Sun Y."/>
            <person name="Zhan W."/>
            <person name="Jiang J."/>
            <person name="Wang Q."/>
            <person name="Zhang B."/>
            <person name="Ji P."/>
            <person name="Sakyi L.B."/>
            <person name="Cui X."/>
            <person name="Yuan T."/>
            <person name="Jiang B."/>
            <person name="Yang W."/>
            <person name="Lam T.T.-Y."/>
            <person name="Chang Q."/>
            <person name="Ding S."/>
            <person name="Wang X."/>
            <person name="Zhu J."/>
            <person name="Ruan X."/>
            <person name="Zhao L."/>
            <person name="Wei J."/>
            <person name="Que T."/>
            <person name="Du C."/>
            <person name="Cheng J."/>
            <person name="Dai P."/>
            <person name="Han X."/>
            <person name="Huang E."/>
            <person name="Gao Y."/>
            <person name="Liu J."/>
            <person name="Shao H."/>
            <person name="Ye R."/>
            <person name="Li L."/>
            <person name="Wei W."/>
            <person name="Wang X."/>
            <person name="Wang C."/>
            <person name="Yang T."/>
            <person name="Huo Q."/>
            <person name="Li W."/>
            <person name="Guo W."/>
            <person name="Chen H."/>
            <person name="Zhou L."/>
            <person name="Ni X."/>
            <person name="Tian J."/>
            <person name="Zhou Y."/>
            <person name="Sheng Y."/>
            <person name="Liu T."/>
            <person name="Pan Y."/>
            <person name="Xia L."/>
            <person name="Li J."/>
            <person name="Zhao F."/>
            <person name="Cao W."/>
        </authorList>
    </citation>
    <scope>NUCLEOTIDE SEQUENCE</scope>
    <source>
        <strain evidence="1">Hyas-2018</strain>
    </source>
</reference>
<comment type="caution">
    <text evidence="1">The sequence shown here is derived from an EMBL/GenBank/DDBJ whole genome shotgun (WGS) entry which is preliminary data.</text>
</comment>
<proteinExistence type="predicted"/>
<name>A0ACB7S860_HYAAI</name>
<protein>
    <submittedName>
        <fullName evidence="1">Uncharacterized protein</fullName>
    </submittedName>
</protein>
<dbReference type="Proteomes" id="UP000821845">
    <property type="component" value="Chromosome 5"/>
</dbReference>
<dbReference type="EMBL" id="CM023485">
    <property type="protein sequence ID" value="KAH6930910.1"/>
    <property type="molecule type" value="Genomic_DNA"/>
</dbReference>